<keyword evidence="4 11" id="KW-0240">DNA-directed RNA polymerase</keyword>
<dbReference type="AlphaFoldDB" id="A0A518BPB1"/>
<keyword evidence="6 11" id="KW-0548">Nucleotidyltransferase</keyword>
<comment type="function">
    <text evidence="11">DNA-dependent RNA polymerase catalyzes the transcription of DNA into RNA using the four ribonucleoside triphosphates as substrates.</text>
</comment>
<comment type="similarity">
    <text evidence="1 11">Belongs to the RNA polymerase alpha chain family.</text>
</comment>
<dbReference type="InterPro" id="IPR011263">
    <property type="entry name" value="DNA-dir_RNA_pol_RpoA/D/Rpb3"/>
</dbReference>
<comment type="domain">
    <text evidence="11">The N-terminal domain is essential for RNAP assembly and basal transcription, whereas the C-terminal domain is involved in interaction with transcriptional regulators and with upstream promoter elements.</text>
</comment>
<dbReference type="Gene3D" id="2.170.120.12">
    <property type="entry name" value="DNA-directed RNA polymerase, insert domain"/>
    <property type="match status" value="1"/>
</dbReference>
<evidence type="ECO:0000256" key="4">
    <source>
        <dbReference type="ARBA" id="ARBA00022478"/>
    </source>
</evidence>
<evidence type="ECO:0000256" key="2">
    <source>
        <dbReference type="ARBA" id="ARBA00012418"/>
    </source>
</evidence>
<dbReference type="GO" id="GO:0046983">
    <property type="term" value="F:protein dimerization activity"/>
    <property type="evidence" value="ECO:0007669"/>
    <property type="project" value="InterPro"/>
</dbReference>
<dbReference type="EMBL" id="CP036287">
    <property type="protein sequence ID" value="QDU68815.1"/>
    <property type="molecule type" value="Genomic_DNA"/>
</dbReference>
<evidence type="ECO:0000256" key="11">
    <source>
        <dbReference type="HAMAP-Rule" id="MF_00059"/>
    </source>
</evidence>
<accession>A0A518BPB1</accession>
<evidence type="ECO:0000256" key="6">
    <source>
        <dbReference type="ARBA" id="ARBA00022695"/>
    </source>
</evidence>
<dbReference type="Pfam" id="PF01000">
    <property type="entry name" value="RNA_pol_A_bac"/>
    <property type="match status" value="1"/>
</dbReference>
<evidence type="ECO:0000313" key="13">
    <source>
        <dbReference type="EMBL" id="QDU68815.1"/>
    </source>
</evidence>
<name>A0A518BPB1_9BACT</name>
<dbReference type="GO" id="GO:0003677">
    <property type="term" value="F:DNA binding"/>
    <property type="evidence" value="ECO:0007669"/>
    <property type="project" value="UniProtKB-UniRule"/>
</dbReference>
<dbReference type="NCBIfam" id="NF003513">
    <property type="entry name" value="PRK05182.1-2"/>
    <property type="match status" value="1"/>
</dbReference>
<feature type="region of interest" description="Alpha N-terminal domain (alpha-NTD)" evidence="11">
    <location>
        <begin position="1"/>
        <end position="251"/>
    </location>
</feature>
<keyword evidence="7 11" id="KW-0804">Transcription</keyword>
<dbReference type="NCBIfam" id="TIGR02027">
    <property type="entry name" value="rpoA"/>
    <property type="match status" value="1"/>
</dbReference>
<dbReference type="KEGG" id="pbap:Pla133_39210"/>
<sequence length="331" mass="36964">MRIRWRNFELPSRVQPHHDTLTGEYGRFVVEPFERGFGNTIGNGLRRVLLSSIEGTAVTAVRIEGANHEFDSLEGIYEDVTDIILNLKRVRIKSKGSGTGSFTCTIRKSGKGAVTGADVHCPGDAYVVNKDLHIATLTLDRDLVIELDVRRGRGYVPAEENRSEEQELGTIAVDSIYSPVHRVRYSIEATRVGKFTNYDRLVIEVWTDGTITPELALTEAAKIYRKHLNPFVLFQPEPGDLPLAGDPAASELHQQNRESDELNRMLDRPLSDLELSVRARNCLDSANLQTLRDLVTLSEAEVMKLKNLGKTSLTEIKNKLAELDLNLGMQA</sequence>
<evidence type="ECO:0000256" key="5">
    <source>
        <dbReference type="ARBA" id="ARBA00022679"/>
    </source>
</evidence>
<evidence type="ECO:0000256" key="7">
    <source>
        <dbReference type="ARBA" id="ARBA00023163"/>
    </source>
</evidence>
<dbReference type="Gene3D" id="3.30.1360.10">
    <property type="entry name" value="RNA polymerase, RBP11-like subunit"/>
    <property type="match status" value="1"/>
</dbReference>
<dbReference type="GO" id="GO:0005737">
    <property type="term" value="C:cytoplasm"/>
    <property type="evidence" value="ECO:0007669"/>
    <property type="project" value="UniProtKB-ARBA"/>
</dbReference>
<proteinExistence type="inferred from homology"/>
<dbReference type="InterPro" id="IPR036643">
    <property type="entry name" value="RNApol_insert_sf"/>
</dbReference>
<dbReference type="GO" id="GO:0003899">
    <property type="term" value="F:DNA-directed RNA polymerase activity"/>
    <property type="evidence" value="ECO:0007669"/>
    <property type="project" value="UniProtKB-UniRule"/>
</dbReference>
<dbReference type="GO" id="GO:0006351">
    <property type="term" value="P:DNA-templated transcription"/>
    <property type="evidence" value="ECO:0007669"/>
    <property type="project" value="UniProtKB-UniRule"/>
</dbReference>
<dbReference type="HAMAP" id="MF_00059">
    <property type="entry name" value="RNApol_bact_RpoA"/>
    <property type="match status" value="1"/>
</dbReference>
<dbReference type="CDD" id="cd06928">
    <property type="entry name" value="RNAP_alpha_NTD"/>
    <property type="match status" value="1"/>
</dbReference>
<dbReference type="InterPro" id="IPR011773">
    <property type="entry name" value="DNA-dir_RpoA"/>
</dbReference>
<dbReference type="EC" id="2.7.7.6" evidence="2 11"/>
<protein>
    <recommendedName>
        <fullName evidence="3 11">DNA-directed RNA polymerase subunit alpha</fullName>
        <shortName evidence="11">RNAP subunit alpha</shortName>
        <ecNumber evidence="2 11">2.7.7.6</ecNumber>
    </recommendedName>
    <alternativeName>
        <fullName evidence="9 11">RNA polymerase subunit alpha</fullName>
    </alternativeName>
    <alternativeName>
        <fullName evidence="8 11">Transcriptase subunit alpha</fullName>
    </alternativeName>
</protein>
<dbReference type="SUPFAM" id="SSF55257">
    <property type="entry name" value="RBP11-like subunits of RNA polymerase"/>
    <property type="match status" value="1"/>
</dbReference>
<feature type="domain" description="DNA-directed RNA polymerase RpoA/D/Rpb3-type" evidence="12">
    <location>
        <begin position="25"/>
        <end position="234"/>
    </location>
</feature>
<evidence type="ECO:0000256" key="8">
    <source>
        <dbReference type="ARBA" id="ARBA00032524"/>
    </source>
</evidence>
<evidence type="ECO:0000256" key="1">
    <source>
        <dbReference type="ARBA" id="ARBA00007123"/>
    </source>
</evidence>
<evidence type="ECO:0000256" key="3">
    <source>
        <dbReference type="ARBA" id="ARBA00015972"/>
    </source>
</evidence>
<dbReference type="SUPFAM" id="SSF47789">
    <property type="entry name" value="C-terminal domain of RNA polymerase alpha subunit"/>
    <property type="match status" value="1"/>
</dbReference>
<dbReference type="InterPro" id="IPR011260">
    <property type="entry name" value="RNAP_asu_C"/>
</dbReference>
<dbReference type="Proteomes" id="UP000316921">
    <property type="component" value="Chromosome"/>
</dbReference>
<dbReference type="InterPro" id="IPR036603">
    <property type="entry name" value="RBP11-like"/>
</dbReference>
<dbReference type="NCBIfam" id="NF003519">
    <property type="entry name" value="PRK05182.2-5"/>
    <property type="match status" value="1"/>
</dbReference>
<gene>
    <name evidence="13" type="primary">rpoA_2</name>
    <name evidence="11" type="synonym">rpoA</name>
    <name evidence="13" type="ORF">Pla133_39210</name>
</gene>
<dbReference type="SMART" id="SM00662">
    <property type="entry name" value="RPOLD"/>
    <property type="match status" value="1"/>
</dbReference>
<dbReference type="RefSeq" id="WP_145068142.1">
    <property type="nucleotide sequence ID" value="NZ_CP036287.1"/>
</dbReference>
<dbReference type="Pfam" id="PF01193">
    <property type="entry name" value="RNA_pol_L"/>
    <property type="match status" value="1"/>
</dbReference>
<dbReference type="GO" id="GO:0000428">
    <property type="term" value="C:DNA-directed RNA polymerase complex"/>
    <property type="evidence" value="ECO:0007669"/>
    <property type="project" value="UniProtKB-KW"/>
</dbReference>
<evidence type="ECO:0000313" key="14">
    <source>
        <dbReference type="Proteomes" id="UP000316921"/>
    </source>
</evidence>
<dbReference type="FunFam" id="2.170.120.12:FF:000001">
    <property type="entry name" value="DNA-directed RNA polymerase subunit alpha"/>
    <property type="match status" value="1"/>
</dbReference>
<comment type="subunit">
    <text evidence="11">Homodimer. The RNAP catalytic core consists of 2 alpha, 1 beta, 1 beta' and 1 omega subunit. When a sigma factor is associated with the core the holoenzyme is formed, which can initiate transcription.</text>
</comment>
<dbReference type="Pfam" id="PF03118">
    <property type="entry name" value="RNA_pol_A_CTD"/>
    <property type="match status" value="1"/>
</dbReference>
<feature type="region of interest" description="Alpha C-terminal domain (alpha-CTD)" evidence="11">
    <location>
        <begin position="262"/>
        <end position="331"/>
    </location>
</feature>
<evidence type="ECO:0000256" key="10">
    <source>
        <dbReference type="ARBA" id="ARBA00048552"/>
    </source>
</evidence>
<keyword evidence="14" id="KW-1185">Reference proteome</keyword>
<organism evidence="13 14">
    <name type="scientific">Engelhardtia mirabilis</name>
    <dbReference type="NCBI Taxonomy" id="2528011"/>
    <lineage>
        <taxon>Bacteria</taxon>
        <taxon>Pseudomonadati</taxon>
        <taxon>Planctomycetota</taxon>
        <taxon>Planctomycetia</taxon>
        <taxon>Planctomycetia incertae sedis</taxon>
        <taxon>Engelhardtia</taxon>
    </lineage>
</organism>
<keyword evidence="5 11" id="KW-0808">Transferase</keyword>
<evidence type="ECO:0000259" key="12">
    <source>
        <dbReference type="SMART" id="SM00662"/>
    </source>
</evidence>
<reference evidence="13 14" key="1">
    <citation type="submission" date="2019-02" db="EMBL/GenBank/DDBJ databases">
        <title>Deep-cultivation of Planctomycetes and their phenomic and genomic characterization uncovers novel biology.</title>
        <authorList>
            <person name="Wiegand S."/>
            <person name="Jogler M."/>
            <person name="Boedeker C."/>
            <person name="Pinto D."/>
            <person name="Vollmers J."/>
            <person name="Rivas-Marin E."/>
            <person name="Kohn T."/>
            <person name="Peeters S.H."/>
            <person name="Heuer A."/>
            <person name="Rast P."/>
            <person name="Oberbeckmann S."/>
            <person name="Bunk B."/>
            <person name="Jeske O."/>
            <person name="Meyerdierks A."/>
            <person name="Storesund J.E."/>
            <person name="Kallscheuer N."/>
            <person name="Luecker S."/>
            <person name="Lage O.M."/>
            <person name="Pohl T."/>
            <person name="Merkel B.J."/>
            <person name="Hornburger P."/>
            <person name="Mueller R.-W."/>
            <person name="Bruemmer F."/>
            <person name="Labrenz M."/>
            <person name="Spormann A.M."/>
            <person name="Op den Camp H."/>
            <person name="Overmann J."/>
            <person name="Amann R."/>
            <person name="Jetten M.S.M."/>
            <person name="Mascher T."/>
            <person name="Medema M.H."/>
            <person name="Devos D.P."/>
            <person name="Kaster A.-K."/>
            <person name="Ovreas L."/>
            <person name="Rohde M."/>
            <person name="Galperin M.Y."/>
            <person name="Jogler C."/>
        </authorList>
    </citation>
    <scope>NUCLEOTIDE SEQUENCE [LARGE SCALE GENOMIC DNA]</scope>
    <source>
        <strain evidence="13 14">Pla133</strain>
    </source>
</reference>
<dbReference type="Gene3D" id="1.10.150.20">
    <property type="entry name" value="5' to 3' exonuclease, C-terminal subdomain"/>
    <property type="match status" value="1"/>
</dbReference>
<dbReference type="InterPro" id="IPR011262">
    <property type="entry name" value="DNA-dir_RNA_pol_insert"/>
</dbReference>
<dbReference type="SUPFAM" id="SSF56553">
    <property type="entry name" value="Insert subdomain of RNA polymerase alpha subunit"/>
    <property type="match status" value="1"/>
</dbReference>
<comment type="catalytic activity">
    <reaction evidence="10 11">
        <text>RNA(n) + a ribonucleoside 5'-triphosphate = RNA(n+1) + diphosphate</text>
        <dbReference type="Rhea" id="RHEA:21248"/>
        <dbReference type="Rhea" id="RHEA-COMP:14527"/>
        <dbReference type="Rhea" id="RHEA-COMP:17342"/>
        <dbReference type="ChEBI" id="CHEBI:33019"/>
        <dbReference type="ChEBI" id="CHEBI:61557"/>
        <dbReference type="ChEBI" id="CHEBI:140395"/>
        <dbReference type="EC" id="2.7.7.6"/>
    </reaction>
</comment>
<evidence type="ECO:0000256" key="9">
    <source>
        <dbReference type="ARBA" id="ARBA00033070"/>
    </source>
</evidence>